<accession>A0AAD7EHJ5</accession>
<dbReference type="AlphaFoldDB" id="A0AAD7EHJ5"/>
<organism evidence="5 6">
    <name type="scientific">Mycena albidolilacea</name>
    <dbReference type="NCBI Taxonomy" id="1033008"/>
    <lineage>
        <taxon>Eukaryota</taxon>
        <taxon>Fungi</taxon>
        <taxon>Dikarya</taxon>
        <taxon>Basidiomycota</taxon>
        <taxon>Agaricomycotina</taxon>
        <taxon>Agaricomycetes</taxon>
        <taxon>Agaricomycetidae</taxon>
        <taxon>Agaricales</taxon>
        <taxon>Marasmiineae</taxon>
        <taxon>Mycenaceae</taxon>
        <taxon>Mycena</taxon>
    </lineage>
</organism>
<dbReference type="InterPro" id="IPR004166">
    <property type="entry name" value="a-kinase_dom"/>
</dbReference>
<evidence type="ECO:0000256" key="2">
    <source>
        <dbReference type="ARBA" id="ARBA00022679"/>
    </source>
</evidence>
<proteinExistence type="predicted"/>
<dbReference type="InterPro" id="IPR011009">
    <property type="entry name" value="Kinase-like_dom_sf"/>
</dbReference>
<dbReference type="GO" id="GO:0004674">
    <property type="term" value="F:protein serine/threonine kinase activity"/>
    <property type="evidence" value="ECO:0007669"/>
    <property type="project" value="UniProtKB-KW"/>
</dbReference>
<feature type="domain" description="Alpha-type protein kinase" evidence="4">
    <location>
        <begin position="1"/>
        <end position="123"/>
    </location>
</feature>
<evidence type="ECO:0000313" key="6">
    <source>
        <dbReference type="Proteomes" id="UP001218218"/>
    </source>
</evidence>
<dbReference type="Proteomes" id="UP001218218">
    <property type="component" value="Unassembled WGS sequence"/>
</dbReference>
<dbReference type="SUPFAM" id="SSF56112">
    <property type="entry name" value="Protein kinase-like (PK-like)"/>
    <property type="match status" value="1"/>
</dbReference>
<comment type="caution">
    <text evidence="5">The sequence shown here is derived from an EMBL/GenBank/DDBJ whole genome shotgun (WGS) entry which is preliminary data.</text>
</comment>
<reference evidence="5" key="1">
    <citation type="submission" date="2023-03" db="EMBL/GenBank/DDBJ databases">
        <title>Massive genome expansion in bonnet fungi (Mycena s.s.) driven by repeated elements and novel gene families across ecological guilds.</title>
        <authorList>
            <consortium name="Lawrence Berkeley National Laboratory"/>
            <person name="Harder C.B."/>
            <person name="Miyauchi S."/>
            <person name="Viragh M."/>
            <person name="Kuo A."/>
            <person name="Thoen E."/>
            <person name="Andreopoulos B."/>
            <person name="Lu D."/>
            <person name="Skrede I."/>
            <person name="Drula E."/>
            <person name="Henrissat B."/>
            <person name="Morin E."/>
            <person name="Kohler A."/>
            <person name="Barry K."/>
            <person name="LaButti K."/>
            <person name="Morin E."/>
            <person name="Salamov A."/>
            <person name="Lipzen A."/>
            <person name="Mereny Z."/>
            <person name="Hegedus B."/>
            <person name="Baldrian P."/>
            <person name="Stursova M."/>
            <person name="Weitz H."/>
            <person name="Taylor A."/>
            <person name="Grigoriev I.V."/>
            <person name="Nagy L.G."/>
            <person name="Martin F."/>
            <person name="Kauserud H."/>
        </authorList>
    </citation>
    <scope>NUCLEOTIDE SEQUENCE</scope>
    <source>
        <strain evidence="5">CBHHK002</strain>
    </source>
</reference>
<protein>
    <submittedName>
        <fullName evidence="5">Kinase-like domain-containing protein</fullName>
    </submittedName>
</protein>
<evidence type="ECO:0000313" key="5">
    <source>
        <dbReference type="EMBL" id="KAJ7323685.1"/>
    </source>
</evidence>
<sequence length="131" mass="14969">MDNKIISSVTWLLEREWSNIHFRKYSGTLEHPHHTDKQGATINVFQHFTYLNSNKTLVLANIQGSKSHNPSNKAGILFDLMSRELHILSFDSGTEDHSEDGIQSFVVQHKCGQRCIQMGLENLGETEEEED</sequence>
<evidence type="ECO:0000256" key="3">
    <source>
        <dbReference type="ARBA" id="ARBA00022777"/>
    </source>
</evidence>
<dbReference type="PROSITE" id="PS51158">
    <property type="entry name" value="ALPHA_KINASE"/>
    <property type="match status" value="1"/>
</dbReference>
<dbReference type="GO" id="GO:0005524">
    <property type="term" value="F:ATP binding"/>
    <property type="evidence" value="ECO:0007669"/>
    <property type="project" value="InterPro"/>
</dbReference>
<dbReference type="EMBL" id="JARIHO010000046">
    <property type="protein sequence ID" value="KAJ7323685.1"/>
    <property type="molecule type" value="Genomic_DNA"/>
</dbReference>
<keyword evidence="6" id="KW-1185">Reference proteome</keyword>
<dbReference type="Pfam" id="PF02816">
    <property type="entry name" value="Alpha_kinase"/>
    <property type="match status" value="1"/>
</dbReference>
<name>A0AAD7EHJ5_9AGAR</name>
<evidence type="ECO:0000256" key="1">
    <source>
        <dbReference type="ARBA" id="ARBA00022527"/>
    </source>
</evidence>
<keyword evidence="3 5" id="KW-0418">Kinase</keyword>
<gene>
    <name evidence="5" type="ORF">DFH08DRAFT_711793</name>
</gene>
<keyword evidence="1" id="KW-0723">Serine/threonine-protein kinase</keyword>
<keyword evidence="2" id="KW-0808">Transferase</keyword>
<dbReference type="Gene3D" id="3.20.200.10">
    <property type="entry name" value="MHCK/EF2 kinase"/>
    <property type="match status" value="1"/>
</dbReference>
<evidence type="ECO:0000259" key="4">
    <source>
        <dbReference type="PROSITE" id="PS51158"/>
    </source>
</evidence>